<feature type="repeat" description="ANK" evidence="3">
    <location>
        <begin position="162"/>
        <end position="187"/>
    </location>
</feature>
<dbReference type="EMBL" id="JANBVO010000026">
    <property type="protein sequence ID" value="KAJ9139360.1"/>
    <property type="molecule type" value="Genomic_DNA"/>
</dbReference>
<dbReference type="PANTHER" id="PTHR24126">
    <property type="entry name" value="ANKYRIN REPEAT, PH AND SEC7 DOMAIN CONTAINING PROTEIN SECG-RELATED"/>
    <property type="match status" value="1"/>
</dbReference>
<dbReference type="InterPro" id="IPR002110">
    <property type="entry name" value="Ankyrin_rpt"/>
</dbReference>
<organism evidence="4 5">
    <name type="scientific">Pleurostoma richardsiae</name>
    <dbReference type="NCBI Taxonomy" id="41990"/>
    <lineage>
        <taxon>Eukaryota</taxon>
        <taxon>Fungi</taxon>
        <taxon>Dikarya</taxon>
        <taxon>Ascomycota</taxon>
        <taxon>Pezizomycotina</taxon>
        <taxon>Sordariomycetes</taxon>
        <taxon>Sordariomycetidae</taxon>
        <taxon>Calosphaeriales</taxon>
        <taxon>Pleurostomataceae</taxon>
        <taxon>Pleurostoma</taxon>
    </lineage>
</organism>
<feature type="repeat" description="ANK" evidence="3">
    <location>
        <begin position="288"/>
        <end position="320"/>
    </location>
</feature>
<feature type="repeat" description="ANK" evidence="3">
    <location>
        <begin position="253"/>
        <end position="285"/>
    </location>
</feature>
<evidence type="ECO:0000256" key="3">
    <source>
        <dbReference type="PROSITE-ProRule" id="PRU00023"/>
    </source>
</evidence>
<gene>
    <name evidence="4" type="ORF">NKR23_g7892</name>
</gene>
<evidence type="ECO:0000256" key="2">
    <source>
        <dbReference type="ARBA" id="ARBA00023043"/>
    </source>
</evidence>
<evidence type="ECO:0000313" key="4">
    <source>
        <dbReference type="EMBL" id="KAJ9139360.1"/>
    </source>
</evidence>
<accession>A0AA38RK37</accession>
<dbReference type="InterPro" id="IPR036770">
    <property type="entry name" value="Ankyrin_rpt-contain_sf"/>
</dbReference>
<comment type="caution">
    <text evidence="4">The sequence shown here is derived from an EMBL/GenBank/DDBJ whole genome shotgun (WGS) entry which is preliminary data.</text>
</comment>
<dbReference type="Pfam" id="PF00023">
    <property type="entry name" value="Ank"/>
    <property type="match status" value="1"/>
</dbReference>
<evidence type="ECO:0000256" key="1">
    <source>
        <dbReference type="ARBA" id="ARBA00022737"/>
    </source>
</evidence>
<dbReference type="AlphaFoldDB" id="A0AA38RK37"/>
<sequence>MPLPSLKSVEEALEDCDQTVCPQTTSPEEAIAATSLQALPVEILMHIADCIVDRCDLATFVKASRRIYSATNSVLYRKTLRVKPSGLLHWAAEWTNAATARLALDAGADPNEGWLSGQPRDRSEPPHVRHYSCVSAVACEEEREEHGSDNGPPQSDRGLDPYYWTALHLAAYFGRLNIAELLLDHGAATETPAFGICSCRRMELGRDILAGIGRISATPLHVAICRGQDAIARALLSRGASVQTTFDRSNGHLHMTALHQAAKEGRLRIVKLLLDRGYQSDVDARDVADQTPLHYAATRMRWDIVKVLLEKGADINATFSVGDGGPYARVTVLHSAIHCVNNTSALRLVELGADVQAKPIRRGGLPGPTPLMMVAMQTSSRSTQEVSVAQLVRAIVNRGGDLETQDGVTNNTPLEEASLRHHIAAMRELLVAGAQTRSSLLYACDHRASDWYSGKDAIDLLVEHHADVNEVFSGPGGSRTALHTLCLGRDAADDGHIRREHFSAALDRYDMVSKLVSAGAVPNPGGFRGTWPEPLLRCFRRSEYDIIRLLSEGVKLSEEDLNAMFSSACHRTALDGIEFLLELREIAGLEGYVPATGQSCLRQALIDGTLDLVEAIHSFGILPKETVDGFTPLHQACMHPWIFQDHVKKLMGKGADVNAVFLGQITPLSAAISWRLNWDPPLDQQQGSQLAELLLDSGARWTLSDPASEVFREGGFPIQRAVDSAIPKNRVSYSGFDALERLLAKYPLIIDNDPGYLLWLYSESRARDRPEYLYHGTKLFLAAGVAPDRVDGDGQTALSGLLNVLYGWHAAIKRWESIIILTLAALQEYGAGWDTQYDGGRRIADLLKTRDAWDDEQELALLLRRILSLKRGEGSRLFAVFRRPGRLVGWDTRKDWFLQRLLEKTELWGEPGQVDA</sequence>
<keyword evidence="1" id="KW-0677">Repeat</keyword>
<reference evidence="4" key="1">
    <citation type="submission" date="2022-07" db="EMBL/GenBank/DDBJ databases">
        <title>Fungi with potential for degradation of polypropylene.</title>
        <authorList>
            <person name="Gostincar C."/>
        </authorList>
    </citation>
    <scope>NUCLEOTIDE SEQUENCE</scope>
    <source>
        <strain evidence="4">EXF-13308</strain>
    </source>
</reference>
<dbReference type="PRINTS" id="PR01415">
    <property type="entry name" value="ANKYRIN"/>
</dbReference>
<dbReference type="SUPFAM" id="SSF48403">
    <property type="entry name" value="Ankyrin repeat"/>
    <property type="match status" value="2"/>
</dbReference>
<keyword evidence="5" id="KW-1185">Reference proteome</keyword>
<keyword evidence="2 3" id="KW-0040">ANK repeat</keyword>
<dbReference type="PROSITE" id="PS50088">
    <property type="entry name" value="ANK_REPEAT"/>
    <property type="match status" value="5"/>
</dbReference>
<feature type="repeat" description="ANK" evidence="3">
    <location>
        <begin position="215"/>
        <end position="247"/>
    </location>
</feature>
<proteinExistence type="predicted"/>
<dbReference type="SMART" id="SM00248">
    <property type="entry name" value="ANK"/>
    <property type="match status" value="11"/>
</dbReference>
<dbReference type="Gene3D" id="1.25.40.20">
    <property type="entry name" value="Ankyrin repeat-containing domain"/>
    <property type="match status" value="5"/>
</dbReference>
<feature type="repeat" description="ANK" evidence="3">
    <location>
        <begin position="628"/>
        <end position="659"/>
    </location>
</feature>
<evidence type="ECO:0000313" key="5">
    <source>
        <dbReference type="Proteomes" id="UP001174694"/>
    </source>
</evidence>
<protein>
    <submittedName>
        <fullName evidence="4">Uncharacterized protein</fullName>
    </submittedName>
</protein>
<dbReference type="PROSITE" id="PS50297">
    <property type="entry name" value="ANK_REP_REGION"/>
    <property type="match status" value="5"/>
</dbReference>
<name>A0AA38RK37_9PEZI</name>
<dbReference type="Pfam" id="PF12796">
    <property type="entry name" value="Ank_2"/>
    <property type="match status" value="2"/>
</dbReference>
<dbReference type="Proteomes" id="UP001174694">
    <property type="component" value="Unassembled WGS sequence"/>
</dbReference>
<dbReference type="PANTHER" id="PTHR24126:SF14">
    <property type="entry name" value="ANK_REP_REGION DOMAIN-CONTAINING PROTEIN"/>
    <property type="match status" value="1"/>
</dbReference>